<dbReference type="RefSeq" id="WP_058933868.1">
    <property type="nucleotide sequence ID" value="NZ_CP013729.1"/>
</dbReference>
<dbReference type="KEGG" id="rdp:RD2015_896"/>
<dbReference type="EMBL" id="CP013729">
    <property type="protein sequence ID" value="ALV05392.1"/>
    <property type="molecule type" value="Genomic_DNA"/>
</dbReference>
<dbReference type="Proteomes" id="UP000060699">
    <property type="component" value="Chromosome"/>
</dbReference>
<keyword evidence="2" id="KW-1185">Reference proteome</keyword>
<gene>
    <name evidence="1" type="ORF">RD2015_896</name>
</gene>
<accession>A0A0U3NA34</accession>
<sequence length="260" mass="28640">MKTVHLPTLKTARGQPSRTQPLRRRAGALAAVALQGLLVAGALWWSASSHAADLTPLEQRWVDGMSPVIREARSSGLPLDVAVRPQASPDDSPVALGFVKGRCKLVLSLRGNPEGQAVLDRMPQGLEQPALELMAAHELGHCRRYLDGAWFGLPAGFSPGQMPDGLSPELQEAYRSMKSTRREEGYGDLVALAWIRQQHGERYAQLHAWLVSERRRDYVPGDHHDTLAWLQLARDPAALGQGSIFEAARPIWERALQSDE</sequence>
<reference evidence="1 2" key="1">
    <citation type="submission" date="2015-12" db="EMBL/GenBank/DDBJ databases">
        <title>Complete genome of Roseateles depolymerans KCTC 42856.</title>
        <authorList>
            <person name="Kim K.M."/>
        </authorList>
    </citation>
    <scope>NUCLEOTIDE SEQUENCE [LARGE SCALE GENOMIC DNA]</scope>
    <source>
        <strain evidence="1 2">KCTC 42856</strain>
    </source>
</reference>
<name>A0A0U3NA34_9BURK</name>
<protein>
    <submittedName>
        <fullName evidence="1">Uncharacterized protein</fullName>
    </submittedName>
</protein>
<dbReference type="OrthoDB" id="9128426at2"/>
<dbReference type="STRING" id="76731.RD2015_896"/>
<evidence type="ECO:0000313" key="2">
    <source>
        <dbReference type="Proteomes" id="UP000060699"/>
    </source>
</evidence>
<dbReference type="PATRIC" id="fig|76731.3.peg.910"/>
<proteinExistence type="predicted"/>
<organism evidence="1 2">
    <name type="scientific">Roseateles depolymerans</name>
    <dbReference type="NCBI Taxonomy" id="76731"/>
    <lineage>
        <taxon>Bacteria</taxon>
        <taxon>Pseudomonadati</taxon>
        <taxon>Pseudomonadota</taxon>
        <taxon>Betaproteobacteria</taxon>
        <taxon>Burkholderiales</taxon>
        <taxon>Sphaerotilaceae</taxon>
        <taxon>Roseateles</taxon>
    </lineage>
</organism>
<dbReference type="AlphaFoldDB" id="A0A0U3NA34"/>
<evidence type="ECO:0000313" key="1">
    <source>
        <dbReference type="EMBL" id="ALV05392.1"/>
    </source>
</evidence>